<gene>
    <name evidence="2" type="ORF">MAR_ORF093</name>
</gene>
<proteinExistence type="predicted"/>
<dbReference type="KEGG" id="vg:8746330"/>
<accession>D2XAA1</accession>
<evidence type="ECO:0000256" key="1">
    <source>
        <dbReference type="SAM" id="Coils"/>
    </source>
</evidence>
<evidence type="ECO:0000313" key="3">
    <source>
        <dbReference type="Proteomes" id="UP000029780"/>
    </source>
</evidence>
<dbReference type="Proteomes" id="UP000029780">
    <property type="component" value="Segment"/>
</dbReference>
<protein>
    <submittedName>
        <fullName evidence="2">Uncharacterized protein</fullName>
    </submittedName>
</protein>
<sequence length="133" mass="16026">MQERLAKYLSEVFFVDRERISFDESEGYITGVKHLSLSVDGKEICFWQEREKQGERVVHHEKGSYDIPNPFGYILSHCNLSWLVMELKKKHLQEKEELYERIEHLREKKRHLKYSPSGEGYLEAKKHFENLQR</sequence>
<organism evidence="2 3">
    <name type="scientific">Marseillevirus marseillevirus</name>
    <name type="common">GBM</name>
    <dbReference type="NCBI Taxonomy" id="694581"/>
    <lineage>
        <taxon>Viruses</taxon>
        <taxon>Varidnaviria</taxon>
        <taxon>Bamfordvirae</taxon>
        <taxon>Nucleocytoviricota</taxon>
        <taxon>Megaviricetes</taxon>
        <taxon>Pimascovirales</taxon>
        <taxon>Pimascovirales incertae sedis</taxon>
        <taxon>Marseilleviridae</taxon>
        <taxon>Marseillevirus</taxon>
        <taxon>Marseillevirus massiliense</taxon>
    </lineage>
</organism>
<name>D2XAA1_GBMV</name>
<feature type="coiled-coil region" evidence="1">
    <location>
        <begin position="88"/>
        <end position="115"/>
    </location>
</feature>
<keyword evidence="1" id="KW-0175">Coiled coil</keyword>
<dbReference type="EMBL" id="GU071086">
    <property type="protein sequence ID" value="ADB03878.1"/>
    <property type="molecule type" value="Genomic_DNA"/>
</dbReference>
<dbReference type="GeneID" id="8746330"/>
<organismHost>
    <name type="scientific">Acanthamoeba</name>
    <dbReference type="NCBI Taxonomy" id="5754"/>
</organismHost>
<evidence type="ECO:0000313" key="2">
    <source>
        <dbReference type="EMBL" id="ADB03878.1"/>
    </source>
</evidence>
<keyword evidence="3" id="KW-1185">Reference proteome</keyword>
<dbReference type="RefSeq" id="YP_003406840.1">
    <property type="nucleotide sequence ID" value="NC_013756.1"/>
</dbReference>
<reference evidence="2 3" key="1">
    <citation type="journal article" date="2009" name="Proc. Natl. Acad. Sci. U.S.A.">
        <title>Giant Marseillevirus highlights the role of amoebae as a melting pot in emergence of chimeric microorganisms.</title>
        <authorList>
            <person name="Boyer M."/>
            <person name="Yutin N."/>
            <person name="Pagnier I."/>
            <person name="Barrassi L."/>
            <person name="Fournous G."/>
            <person name="Espinosa L."/>
            <person name="Robert C."/>
            <person name="Azza S."/>
            <person name="Sun S."/>
            <person name="Rossmann M.G."/>
            <person name="Suzan-Monti M."/>
            <person name="La Scola B."/>
            <person name="Koonin E.V."/>
            <person name="Raoult D."/>
        </authorList>
    </citation>
    <scope>NUCLEOTIDE SEQUENCE [LARGE SCALE GENOMIC DNA]</scope>
    <source>
        <strain evidence="2 3">T19</strain>
    </source>
</reference>